<evidence type="ECO:0000313" key="1">
    <source>
        <dbReference type="EMBL" id="NYD21825.1"/>
    </source>
</evidence>
<accession>A0A7Y9AVZ4</accession>
<dbReference type="PANTHER" id="PTHR33361:SF2">
    <property type="entry name" value="DUF885 DOMAIN-CONTAINING PROTEIN"/>
    <property type="match status" value="1"/>
</dbReference>
<dbReference type="EMBL" id="JACCBB010000001">
    <property type="protein sequence ID" value="NYD21825.1"/>
    <property type="molecule type" value="Genomic_DNA"/>
</dbReference>
<organism evidence="1 2">
    <name type="scientific">Kineococcus aurantiacus</name>
    <dbReference type="NCBI Taxonomy" id="37633"/>
    <lineage>
        <taxon>Bacteria</taxon>
        <taxon>Bacillati</taxon>
        <taxon>Actinomycetota</taxon>
        <taxon>Actinomycetes</taxon>
        <taxon>Kineosporiales</taxon>
        <taxon>Kineosporiaceae</taxon>
        <taxon>Kineococcus</taxon>
    </lineage>
</organism>
<sequence length="540" mass="57946">MSEQRRATAVDEVAERYLETVLRLQPTAALSLGVPDAAPGLGDRSPAGLAAVADAQRATLRALAAAPVEDDVDRVTAAALQDRLGLEVALHDAGELLGDLNVIASPVQDLRMVFDLLPTGTEEERRAVGERLAAVPAAVAGYVESLRAAAAAGRVAAARQVRACAAEAGQYATGFFGQFGAEHGAPVAGAAAAQAYGELAGFLGEELLPQAPAADAVGRDRYELWSRYFTGAAVDLDETYAWGLEEVARLRAEMAVVARQVTGSPDVDAAAAALDADPALVVEGAANFRAWMQDRSDRTVDALHGTHFDVPEQIRRLECRIAPTTSGGIYYTGPSEDFTRPGRMWWAVPAGQTTFSTWREATTVHHEGVPGHHLQIGQTAVRSEVLNRWRRQGCWVSGHGEGWALYAERLMQELGFLDGPGEVLGMLDAQLLRAGRVVLDIGLHCGLPAPDGGPWTYEKAWAYVQSVSGNHTDVLRFELDRYLGWAGQAPSYKVGERLWTALRDDVRAREGAAFDLRSFHRRALDVGSVGMDVLRSALLP</sequence>
<dbReference type="PANTHER" id="PTHR33361">
    <property type="entry name" value="GLR0591 PROTEIN"/>
    <property type="match status" value="1"/>
</dbReference>
<dbReference type="Proteomes" id="UP000521922">
    <property type="component" value="Unassembled WGS sequence"/>
</dbReference>
<dbReference type="InterPro" id="IPR010281">
    <property type="entry name" value="DUF885"/>
</dbReference>
<proteinExistence type="predicted"/>
<keyword evidence="2" id="KW-1185">Reference proteome</keyword>
<gene>
    <name evidence="1" type="ORF">BJ968_001365</name>
</gene>
<evidence type="ECO:0000313" key="2">
    <source>
        <dbReference type="Proteomes" id="UP000521922"/>
    </source>
</evidence>
<comment type="caution">
    <text evidence="1">The sequence shown here is derived from an EMBL/GenBank/DDBJ whole genome shotgun (WGS) entry which is preliminary data.</text>
</comment>
<dbReference type="RefSeq" id="WP_179750393.1">
    <property type="nucleotide sequence ID" value="NZ_BAAAGN010000005.1"/>
</dbReference>
<dbReference type="AlphaFoldDB" id="A0A7Y9AVZ4"/>
<name>A0A7Y9AVZ4_9ACTN</name>
<reference evidence="1 2" key="1">
    <citation type="submission" date="2020-07" db="EMBL/GenBank/DDBJ databases">
        <title>Sequencing the genomes of 1000 actinobacteria strains.</title>
        <authorList>
            <person name="Klenk H.-P."/>
        </authorList>
    </citation>
    <scope>NUCLEOTIDE SEQUENCE [LARGE SCALE GENOMIC DNA]</scope>
    <source>
        <strain evidence="1 2">DSM 7487</strain>
    </source>
</reference>
<protein>
    <submittedName>
        <fullName evidence="1">Uncharacterized protein (DUF885 family)</fullName>
    </submittedName>
</protein>
<dbReference type="Pfam" id="PF05960">
    <property type="entry name" value="DUF885"/>
    <property type="match status" value="1"/>
</dbReference>